<feature type="compositionally biased region" description="Pro residues" evidence="5">
    <location>
        <begin position="302"/>
        <end position="317"/>
    </location>
</feature>
<evidence type="ECO:0000256" key="2">
    <source>
        <dbReference type="ARBA" id="ARBA00022692"/>
    </source>
</evidence>
<evidence type="ECO:0000256" key="6">
    <source>
        <dbReference type="SAM" id="Phobius"/>
    </source>
</evidence>
<keyword evidence="2 6" id="KW-0812">Transmembrane</keyword>
<keyword evidence="8" id="KW-1185">Reference proteome</keyword>
<evidence type="ECO:0000313" key="8">
    <source>
        <dbReference type="Proteomes" id="UP001222325"/>
    </source>
</evidence>
<dbReference type="FunFam" id="1.20.1540.10:FF:000004">
    <property type="entry name" value="Transmembrane protein 115"/>
    <property type="match status" value="1"/>
</dbReference>
<keyword evidence="4 6" id="KW-0472">Membrane</keyword>
<comment type="subcellular location">
    <subcellularLocation>
        <location evidence="1">Membrane</location>
        <topology evidence="1">Multi-pass membrane protein</topology>
    </subcellularLocation>
</comment>
<feature type="transmembrane region" description="Helical" evidence="6">
    <location>
        <begin position="96"/>
        <end position="114"/>
    </location>
</feature>
<dbReference type="PANTHER" id="PTHR13377:SF3">
    <property type="entry name" value="TRANSMEMBRANE PROTEIN 115"/>
    <property type="match status" value="1"/>
</dbReference>
<dbReference type="Gene3D" id="1.20.1540.10">
    <property type="entry name" value="Rhomboid-like"/>
    <property type="match status" value="1"/>
</dbReference>
<proteinExistence type="predicted"/>
<dbReference type="GO" id="GO:0016020">
    <property type="term" value="C:membrane"/>
    <property type="evidence" value="ECO:0007669"/>
    <property type="project" value="UniProtKB-SubCell"/>
</dbReference>
<dbReference type="PANTHER" id="PTHR13377">
    <property type="entry name" value="PLACENTAL PROTEIN 6"/>
    <property type="match status" value="1"/>
</dbReference>
<dbReference type="GO" id="GO:0005794">
    <property type="term" value="C:Golgi apparatus"/>
    <property type="evidence" value="ECO:0007669"/>
    <property type="project" value="TreeGrafter"/>
</dbReference>
<feature type="transmembrane region" description="Helical" evidence="6">
    <location>
        <begin position="173"/>
        <end position="204"/>
    </location>
</feature>
<evidence type="ECO:0000256" key="3">
    <source>
        <dbReference type="ARBA" id="ARBA00022989"/>
    </source>
</evidence>
<dbReference type="InterPro" id="IPR035952">
    <property type="entry name" value="Rhomboid-like_sf"/>
</dbReference>
<accession>A0AAD6UHG5</accession>
<feature type="transmembrane region" description="Helical" evidence="6">
    <location>
        <begin position="55"/>
        <end position="84"/>
    </location>
</feature>
<gene>
    <name evidence="7" type="ORF">B0H15DRAFT_874808</name>
</gene>
<feature type="region of interest" description="Disordered" evidence="5">
    <location>
        <begin position="299"/>
        <end position="360"/>
    </location>
</feature>
<evidence type="ECO:0000256" key="1">
    <source>
        <dbReference type="ARBA" id="ARBA00004141"/>
    </source>
</evidence>
<evidence type="ECO:0000256" key="4">
    <source>
        <dbReference type="ARBA" id="ARBA00023136"/>
    </source>
</evidence>
<evidence type="ECO:0000256" key="5">
    <source>
        <dbReference type="SAM" id="MobiDB-lite"/>
    </source>
</evidence>
<name>A0AAD6UHG5_9AGAR</name>
<dbReference type="EMBL" id="JARJCN010000002">
    <property type="protein sequence ID" value="KAJ7103346.1"/>
    <property type="molecule type" value="Genomic_DNA"/>
</dbReference>
<dbReference type="InterPro" id="IPR013861">
    <property type="entry name" value="TMEM115/Pdh1/Rbl19"/>
</dbReference>
<dbReference type="SUPFAM" id="SSF144091">
    <property type="entry name" value="Rhomboid-like"/>
    <property type="match status" value="1"/>
</dbReference>
<reference evidence="7" key="1">
    <citation type="submission" date="2023-03" db="EMBL/GenBank/DDBJ databases">
        <title>Massive genome expansion in bonnet fungi (Mycena s.s.) driven by repeated elements and novel gene families across ecological guilds.</title>
        <authorList>
            <consortium name="Lawrence Berkeley National Laboratory"/>
            <person name="Harder C.B."/>
            <person name="Miyauchi S."/>
            <person name="Viragh M."/>
            <person name="Kuo A."/>
            <person name="Thoen E."/>
            <person name="Andreopoulos B."/>
            <person name="Lu D."/>
            <person name="Skrede I."/>
            <person name="Drula E."/>
            <person name="Henrissat B."/>
            <person name="Morin E."/>
            <person name="Kohler A."/>
            <person name="Barry K."/>
            <person name="LaButti K."/>
            <person name="Morin E."/>
            <person name="Salamov A."/>
            <person name="Lipzen A."/>
            <person name="Mereny Z."/>
            <person name="Hegedus B."/>
            <person name="Baldrian P."/>
            <person name="Stursova M."/>
            <person name="Weitz H."/>
            <person name="Taylor A."/>
            <person name="Grigoriev I.V."/>
            <person name="Nagy L.G."/>
            <person name="Martin F."/>
            <person name="Kauserud H."/>
        </authorList>
    </citation>
    <scope>NUCLEOTIDE SEQUENCE</scope>
    <source>
        <strain evidence="7">CBHHK173m</strain>
    </source>
</reference>
<protein>
    <submittedName>
        <fullName evidence="7">Eukaryotic integral membrane protein-domain-containing protein</fullName>
    </submittedName>
</protein>
<evidence type="ECO:0000313" key="7">
    <source>
        <dbReference type="EMBL" id="KAJ7103346.1"/>
    </source>
</evidence>
<dbReference type="GO" id="GO:0006890">
    <property type="term" value="P:retrograde vesicle-mediated transport, Golgi to endoplasmic reticulum"/>
    <property type="evidence" value="ECO:0007669"/>
    <property type="project" value="InterPro"/>
</dbReference>
<keyword evidence="3 6" id="KW-1133">Transmembrane helix</keyword>
<comment type="caution">
    <text evidence="7">The sequence shown here is derived from an EMBL/GenBank/DDBJ whole genome shotgun (WGS) entry which is preliminary data.</text>
</comment>
<dbReference type="AlphaFoldDB" id="A0AAD6UHG5"/>
<dbReference type="SMART" id="SM01160">
    <property type="entry name" value="DUF1751"/>
    <property type="match status" value="1"/>
</dbReference>
<sequence>MAVLSSPLLFIASIPPVTRGFTAATLVSSLFYAWLRWNGTVYAPYLTVVPGSSLFYPWTFVTSVLVETSIFELIGSLIFVPPSLRYLERLWGSVETLKFIAVSVGFSNIIGFGFNWLEFMFTRDADLFLYGMQYHGQMALQIAILVAFTQIIPEHQVQILGVLKARVKTLPMAYLTVSTVMTFLGFQCPWIIIQFGWFVGWIYLRFYKKNTGDSVGGVDSYGDRSETFSLISWFPPFVHYPLSILANFVYSLATRLHLIPTSSPDLESGLYSQVPGSARAEAERRRAMALKALDQRLANTATPPPSSSSPPKVPRAPPAAAAARSDTKAMPSSPPGAPRANERSKSVGEIDIGDVPKDGR</sequence>
<feature type="compositionally biased region" description="Basic and acidic residues" evidence="5">
    <location>
        <begin position="340"/>
        <end position="360"/>
    </location>
</feature>
<dbReference type="Proteomes" id="UP001222325">
    <property type="component" value="Unassembled WGS sequence"/>
</dbReference>
<organism evidence="7 8">
    <name type="scientific">Mycena belliarum</name>
    <dbReference type="NCBI Taxonomy" id="1033014"/>
    <lineage>
        <taxon>Eukaryota</taxon>
        <taxon>Fungi</taxon>
        <taxon>Dikarya</taxon>
        <taxon>Basidiomycota</taxon>
        <taxon>Agaricomycotina</taxon>
        <taxon>Agaricomycetes</taxon>
        <taxon>Agaricomycetidae</taxon>
        <taxon>Agaricales</taxon>
        <taxon>Marasmiineae</taxon>
        <taxon>Mycenaceae</taxon>
        <taxon>Mycena</taxon>
    </lineage>
</organism>
<dbReference type="Pfam" id="PF08551">
    <property type="entry name" value="DUF1751"/>
    <property type="match status" value="1"/>
</dbReference>